<dbReference type="GO" id="GO:0031683">
    <property type="term" value="F:G-protein beta/gamma-subunit complex binding"/>
    <property type="evidence" value="ECO:0007669"/>
    <property type="project" value="InterPro"/>
</dbReference>
<dbReference type="Pfam" id="PF00503">
    <property type="entry name" value="G-alpha"/>
    <property type="match status" value="1"/>
</dbReference>
<feature type="compositionally biased region" description="Polar residues" evidence="7">
    <location>
        <begin position="74"/>
        <end position="87"/>
    </location>
</feature>
<evidence type="ECO:0000256" key="2">
    <source>
        <dbReference type="ARBA" id="ARBA00022741"/>
    </source>
</evidence>
<feature type="compositionally biased region" description="Polar residues" evidence="7">
    <location>
        <begin position="192"/>
        <end position="201"/>
    </location>
</feature>
<dbReference type="GO" id="GO:0046872">
    <property type="term" value="F:metal ion binding"/>
    <property type="evidence" value="ECO:0007669"/>
    <property type="project" value="UniProtKB-KW"/>
</dbReference>
<dbReference type="FunFam" id="3.40.50.300:FF:000692">
    <property type="entry name" value="Guanine nucleotide-binding protein subunit alpha"/>
    <property type="match status" value="1"/>
</dbReference>
<keyword evidence="6" id="KW-0460">Magnesium</keyword>
<keyword evidence="2 5" id="KW-0547">Nucleotide-binding</keyword>
<dbReference type="OrthoDB" id="2690740at2759"/>
<feature type="compositionally biased region" description="Basic and acidic residues" evidence="7">
    <location>
        <begin position="736"/>
        <end position="748"/>
    </location>
</feature>
<dbReference type="Proteomes" id="UP000292702">
    <property type="component" value="Unassembled WGS sequence"/>
</dbReference>
<feature type="region of interest" description="Disordered" evidence="7">
    <location>
        <begin position="713"/>
        <end position="756"/>
    </location>
</feature>
<evidence type="ECO:0000313" key="8">
    <source>
        <dbReference type="EMBL" id="TCD60234.1"/>
    </source>
</evidence>
<dbReference type="Gene3D" id="3.40.50.300">
    <property type="entry name" value="P-loop containing nucleotide triphosphate hydrolases"/>
    <property type="match status" value="1"/>
</dbReference>
<evidence type="ECO:0000256" key="7">
    <source>
        <dbReference type="SAM" id="MobiDB-lite"/>
    </source>
</evidence>
<evidence type="ECO:0000256" key="5">
    <source>
        <dbReference type="PIRSR" id="PIRSR601019-1"/>
    </source>
</evidence>
<dbReference type="GO" id="GO:0005834">
    <property type="term" value="C:heterotrimeric G-protein complex"/>
    <property type="evidence" value="ECO:0007669"/>
    <property type="project" value="TreeGrafter"/>
</dbReference>
<feature type="compositionally biased region" description="Low complexity" evidence="7">
    <location>
        <begin position="233"/>
        <end position="262"/>
    </location>
</feature>
<dbReference type="SMART" id="SM00275">
    <property type="entry name" value="G_alpha"/>
    <property type="match status" value="1"/>
</dbReference>
<feature type="compositionally biased region" description="Low complexity" evidence="7">
    <location>
        <begin position="308"/>
        <end position="324"/>
    </location>
</feature>
<evidence type="ECO:0000256" key="3">
    <source>
        <dbReference type="ARBA" id="ARBA00023134"/>
    </source>
</evidence>
<feature type="binding site" evidence="5">
    <location>
        <begin position="987"/>
        <end position="992"/>
    </location>
    <ligand>
        <name>GTP</name>
        <dbReference type="ChEBI" id="CHEBI:37565"/>
    </ligand>
</feature>
<feature type="binding site" evidence="6">
    <location>
        <position position="991"/>
    </location>
    <ligand>
        <name>Mg(2+)</name>
        <dbReference type="ChEBI" id="CHEBI:18420"/>
    </ligand>
</feature>
<gene>
    <name evidence="8" type="ORF">EIP91_010522</name>
</gene>
<reference evidence="8 9" key="1">
    <citation type="submission" date="2018-11" db="EMBL/GenBank/DDBJ databases">
        <title>Genome assembly of Steccherinum ochraceum LE-BIN_3174, the white-rot fungus of the Steccherinaceae family (The Residual Polyporoid clade, Polyporales, Basidiomycota).</title>
        <authorList>
            <person name="Fedorova T.V."/>
            <person name="Glazunova O.A."/>
            <person name="Landesman E.O."/>
            <person name="Moiseenko K.V."/>
            <person name="Psurtseva N.V."/>
            <person name="Savinova O.S."/>
            <person name="Shakhova N.V."/>
            <person name="Tyazhelova T.V."/>
            <person name="Vasina D.V."/>
        </authorList>
    </citation>
    <scope>NUCLEOTIDE SEQUENCE [LARGE SCALE GENOMIC DNA]</scope>
    <source>
        <strain evidence="8 9">LE-BIN_3174</strain>
    </source>
</reference>
<evidence type="ECO:0000256" key="4">
    <source>
        <dbReference type="ARBA" id="ARBA00023224"/>
    </source>
</evidence>
<dbReference type="GO" id="GO:0001664">
    <property type="term" value="F:G protein-coupled receptor binding"/>
    <property type="evidence" value="ECO:0007669"/>
    <property type="project" value="TreeGrafter"/>
</dbReference>
<feature type="compositionally biased region" description="Polar residues" evidence="7">
    <location>
        <begin position="163"/>
        <end position="174"/>
    </location>
</feature>
<dbReference type="PANTHER" id="PTHR10218:SF302">
    <property type="entry name" value="GUANINE NUCLEOTIDE-BINDING PROTEIN ALPHA-5 SUBUNIT"/>
    <property type="match status" value="1"/>
</dbReference>
<keyword evidence="3 5" id="KW-0342">GTP-binding</keyword>
<dbReference type="GO" id="GO:0005525">
    <property type="term" value="F:GTP binding"/>
    <property type="evidence" value="ECO:0007669"/>
    <property type="project" value="UniProtKB-KW"/>
</dbReference>
<dbReference type="SUPFAM" id="SSF52540">
    <property type="entry name" value="P-loop containing nucleoside triphosphate hydrolases"/>
    <property type="match status" value="1"/>
</dbReference>
<dbReference type="STRING" id="92696.A0A4R0RCN9"/>
<dbReference type="GO" id="GO:0007188">
    <property type="term" value="P:adenylate cyclase-modulating G protein-coupled receptor signaling pathway"/>
    <property type="evidence" value="ECO:0007669"/>
    <property type="project" value="TreeGrafter"/>
</dbReference>
<dbReference type="GO" id="GO:0005737">
    <property type="term" value="C:cytoplasm"/>
    <property type="evidence" value="ECO:0007669"/>
    <property type="project" value="TreeGrafter"/>
</dbReference>
<dbReference type="EMBL" id="RWJN01000634">
    <property type="protein sequence ID" value="TCD60234.1"/>
    <property type="molecule type" value="Genomic_DNA"/>
</dbReference>
<dbReference type="InterPro" id="IPR027417">
    <property type="entry name" value="P-loop_NTPase"/>
</dbReference>
<proteinExistence type="predicted"/>
<dbReference type="Gene3D" id="1.10.400.10">
    <property type="entry name" value="GI Alpha 1, domain 2-like"/>
    <property type="match status" value="1"/>
</dbReference>
<feature type="binding site" evidence="6">
    <location>
        <position position="1123"/>
    </location>
    <ligand>
        <name>Mg(2+)</name>
        <dbReference type="ChEBI" id="CHEBI:18420"/>
    </ligand>
</feature>
<keyword evidence="9" id="KW-1185">Reference proteome</keyword>
<keyword evidence="4" id="KW-0807">Transducer</keyword>
<accession>A0A4R0RCN9</accession>
<keyword evidence="1 6" id="KW-0479">Metal-binding</keyword>
<comment type="caution">
    <text evidence="8">The sequence shown here is derived from an EMBL/GenBank/DDBJ whole genome shotgun (WGS) entry which is preliminary data.</text>
</comment>
<dbReference type="PROSITE" id="PS51882">
    <property type="entry name" value="G_ALPHA"/>
    <property type="match status" value="1"/>
</dbReference>
<dbReference type="InterPro" id="IPR011025">
    <property type="entry name" value="GproteinA_insert"/>
</dbReference>
<evidence type="ECO:0000256" key="6">
    <source>
        <dbReference type="PIRSR" id="PIRSR601019-2"/>
    </source>
</evidence>
<dbReference type="PANTHER" id="PTHR10218">
    <property type="entry name" value="GTP-BINDING PROTEIN ALPHA SUBUNIT"/>
    <property type="match status" value="1"/>
</dbReference>
<evidence type="ECO:0000256" key="1">
    <source>
        <dbReference type="ARBA" id="ARBA00022723"/>
    </source>
</evidence>
<feature type="region of interest" description="Disordered" evidence="7">
    <location>
        <begin position="44"/>
        <end position="331"/>
    </location>
</feature>
<sequence length="1302" mass="143453">MLSGLTSQQVHALLARLGDPSTLDPCLTPVVTACIARVEEEKRAGLDLNKAAQSLPTPSPEPDGAPAHRRNGKAKQSSDVTGATSLPTPTPEPEGSRILRRSGRQARNDNTLPSSPCVVDPSPNKGSPPSSAERPASDAQIHEQDDNLNAVAATHVDAPPIPSTSDDVPTTSLATPAPEVRKAARAGRKQPANATLPSETVASAFAQGSAPAVPQESAPPLSQESAPVPPATNSAGNAVQAANSAPALAAPAAGGAANPGPRRSARIRGGPCARNAMNSHPVPGSYTNDDLVTAAQEAEERRKRVSTAKKVTQKTAAAQGQAEATRAKTVKEQASEKRTKCKASKKHVKFFDDSDGMEDCVNDDVLDFGEGTVVHKRIQQRQDGNVQASAVLLSMSGCFLRDFESPQSQDWLAAIDAGLQGTILPRGEATPHSLTGLIECLERLEASSAAIEFLSMVTSIQLHAYQKQHNASLSVVQIYERRLMGAIAMPKSTFQRWYTRGVKAAFLVASGSFYILFLIAIVSRMQDIPHPLGVTHEALKVMNLALRHPLRDNVIGRHIQDYILPILVNLQKRLPLQIKHLLSEDVRGWLPEYLGAGQLTALDSYFGTFKARVISSPGRNAEAWAEFTQAATQAETAPSRRLYRLLDHATQAPPREDSPVADTAEEDIPLVGRCCCKLNPQPQPFQPGVLYSKCPDHPEFLAITTNFDPKAPANVTEPYLKDSEDPSPLPSSSKLNRTDFSAEQRDAALKAPKATSREDLAERLGSMYDENGVKMKDSYIHVDWNLFAEKELMITDKEGKLIALLNGGVPDHMRKDLMAKLKAALDVALRKQERIQHRNTAEEVNAIFRVLHFELMYNRMCATGKGFPKDMSPFFATRNGKPFPLHQMEPYESRDVILMAPEFSNLRRAYEDVIDYIDNFLKKHLPDEYDELTVFAEALPFGEVAAAGPFTGFVVNLNVMTRAHRDSMDKSICLVMVLGQHEGGGPEAGKTTIYTQTLLQRAGSTCVLPKSFARVRKTLQVGIWRTAQRAATLIRSHGFQLQNPTNLEQVLLTGELWDGFSPALGRVVQDLWQDPGIPNEFRNACLAKEPMFGYLAKAYLVSGRCWTPSPADFAFLPHVLTKTMSSPNRWIYRDQLGVQVTDMPGAALYRRREWLRYIEMPDLVLVTVPLDQYDVNVEEDRTPPQTRLQESLEMFQHMFGCSWLNEASFAVVFTKKDRLANKIRIRPLRRYFPRYRGGCDVDLATEYIINQFRERAEQAGYTITTHVAQLTDPEDIAALLEWIEEKGLQDSLTQALRDINLR</sequence>
<dbReference type="InterPro" id="IPR001019">
    <property type="entry name" value="Gprotein_alpha_su"/>
</dbReference>
<organism evidence="8 9">
    <name type="scientific">Steccherinum ochraceum</name>
    <dbReference type="NCBI Taxonomy" id="92696"/>
    <lineage>
        <taxon>Eukaryota</taxon>
        <taxon>Fungi</taxon>
        <taxon>Dikarya</taxon>
        <taxon>Basidiomycota</taxon>
        <taxon>Agaricomycotina</taxon>
        <taxon>Agaricomycetes</taxon>
        <taxon>Polyporales</taxon>
        <taxon>Steccherinaceae</taxon>
        <taxon>Steccherinum</taxon>
    </lineage>
</organism>
<name>A0A4R0RCN9_9APHY</name>
<evidence type="ECO:0000313" key="9">
    <source>
        <dbReference type="Proteomes" id="UP000292702"/>
    </source>
</evidence>
<protein>
    <submittedName>
        <fullName evidence="8">Uncharacterized protein</fullName>
    </submittedName>
</protein>
<dbReference type="GO" id="GO:0003924">
    <property type="term" value="F:GTPase activity"/>
    <property type="evidence" value="ECO:0007669"/>
    <property type="project" value="InterPro"/>
</dbReference>